<dbReference type="InterPro" id="IPR043128">
    <property type="entry name" value="Rev_trsase/Diguanyl_cyclase"/>
</dbReference>
<sequence length="493" mass="55329">MDSDSTALLVLVLERRFGVLTPRQRAMVAGADLATKAVWLEALPTARCLDDLFAARGFQTGELASSPAALSDLIDASPVPMVITEGVGDFERIVFLNREFRQRIGYTESDIPDVRYWWPLAYPDPAYREPIAQAWKERMARAARDRDRIDPMEVRIRCGDGAVRVFQAHATSIGSWNLGVFVEITALREAQEELALSKEWLEEAQRIARLGHWIARPEGGDPGRGTLWWSRVTYEIFGRDPSLGAPTIEQYRALVHSRDRDRIKRLVAECADDGHYEIEYRVVREGGEPVWVRELGRVLRDDTGRVERVIGTVLDVTRQRALQQELEYRASHDALTGLYNRAKLQQLLRGLELGYRESREPFSVVLLDVDHFKTVNDRFGHAMGDEVLQELSWRMAGVLEAEQHAGRWGGEEFMVLLPRVDEHGASIVAERIAEAVTRHEVACAGRVTVSIGVAEMRPGLSGGALENLADRALYAAKGDGRDCIRRASELPPG</sequence>
<protein>
    <recommendedName>
        <fullName evidence="2">diguanylate cyclase</fullName>
        <ecNumber evidence="2">2.7.7.65</ecNumber>
    </recommendedName>
</protein>
<dbReference type="SMART" id="SM00267">
    <property type="entry name" value="GGDEF"/>
    <property type="match status" value="1"/>
</dbReference>
<dbReference type="Proteomes" id="UP000199657">
    <property type="component" value="Unassembled WGS sequence"/>
</dbReference>
<accession>A0A1H8V8K9</accession>
<evidence type="ECO:0000256" key="2">
    <source>
        <dbReference type="ARBA" id="ARBA00012528"/>
    </source>
</evidence>
<feature type="domain" description="PAS" evidence="4">
    <location>
        <begin position="66"/>
        <end position="111"/>
    </location>
</feature>
<dbReference type="OrthoDB" id="9805474at2"/>
<keyword evidence="8" id="KW-1185">Reference proteome</keyword>
<dbReference type="RefSeq" id="WP_091645783.1">
    <property type="nucleotide sequence ID" value="NZ_FOEG01000010.1"/>
</dbReference>
<evidence type="ECO:0000313" key="7">
    <source>
        <dbReference type="EMBL" id="SEP11719.1"/>
    </source>
</evidence>
<dbReference type="InterPro" id="IPR000160">
    <property type="entry name" value="GGDEF_dom"/>
</dbReference>
<dbReference type="Gene3D" id="2.10.70.100">
    <property type="match status" value="1"/>
</dbReference>
<dbReference type="CDD" id="cd01949">
    <property type="entry name" value="GGDEF"/>
    <property type="match status" value="1"/>
</dbReference>
<dbReference type="NCBIfam" id="TIGR00229">
    <property type="entry name" value="sensory_box"/>
    <property type="match status" value="2"/>
</dbReference>
<dbReference type="Gene3D" id="3.30.450.20">
    <property type="entry name" value="PAS domain"/>
    <property type="match status" value="2"/>
</dbReference>
<evidence type="ECO:0000256" key="1">
    <source>
        <dbReference type="ARBA" id="ARBA00001946"/>
    </source>
</evidence>
<feature type="domain" description="PAC" evidence="5">
    <location>
        <begin position="276"/>
        <end position="328"/>
    </location>
</feature>
<gene>
    <name evidence="7" type="ORF">SAMN04488052_110104</name>
</gene>
<evidence type="ECO:0000259" key="6">
    <source>
        <dbReference type="PROSITE" id="PS50887"/>
    </source>
</evidence>
<dbReference type="PANTHER" id="PTHR45138">
    <property type="entry name" value="REGULATORY COMPONENTS OF SENSORY TRANSDUCTION SYSTEM"/>
    <property type="match status" value="1"/>
</dbReference>
<comment type="catalytic activity">
    <reaction evidence="3">
        <text>2 GTP = 3',3'-c-di-GMP + 2 diphosphate</text>
        <dbReference type="Rhea" id="RHEA:24898"/>
        <dbReference type="ChEBI" id="CHEBI:33019"/>
        <dbReference type="ChEBI" id="CHEBI:37565"/>
        <dbReference type="ChEBI" id="CHEBI:58805"/>
        <dbReference type="EC" id="2.7.7.65"/>
    </reaction>
</comment>
<dbReference type="InterPro" id="IPR013655">
    <property type="entry name" value="PAS_fold_3"/>
</dbReference>
<dbReference type="FunFam" id="3.30.70.270:FF:000001">
    <property type="entry name" value="Diguanylate cyclase domain protein"/>
    <property type="match status" value="1"/>
</dbReference>
<dbReference type="PROSITE" id="PS50113">
    <property type="entry name" value="PAC"/>
    <property type="match status" value="1"/>
</dbReference>
<dbReference type="InterPro" id="IPR035965">
    <property type="entry name" value="PAS-like_dom_sf"/>
</dbReference>
<evidence type="ECO:0000259" key="4">
    <source>
        <dbReference type="PROSITE" id="PS50112"/>
    </source>
</evidence>
<evidence type="ECO:0000259" key="5">
    <source>
        <dbReference type="PROSITE" id="PS50113"/>
    </source>
</evidence>
<feature type="domain" description="GGDEF" evidence="6">
    <location>
        <begin position="360"/>
        <end position="489"/>
    </location>
</feature>
<dbReference type="SMART" id="SM00086">
    <property type="entry name" value="PAC"/>
    <property type="match status" value="2"/>
</dbReference>
<dbReference type="PANTHER" id="PTHR45138:SF9">
    <property type="entry name" value="DIGUANYLATE CYCLASE DGCM-RELATED"/>
    <property type="match status" value="1"/>
</dbReference>
<dbReference type="NCBIfam" id="TIGR00254">
    <property type="entry name" value="GGDEF"/>
    <property type="match status" value="1"/>
</dbReference>
<dbReference type="PROSITE" id="PS50112">
    <property type="entry name" value="PAS"/>
    <property type="match status" value="1"/>
</dbReference>
<dbReference type="Pfam" id="PF08447">
    <property type="entry name" value="PAS_3"/>
    <property type="match status" value="1"/>
</dbReference>
<evidence type="ECO:0000256" key="3">
    <source>
        <dbReference type="ARBA" id="ARBA00034247"/>
    </source>
</evidence>
<dbReference type="PROSITE" id="PS50887">
    <property type="entry name" value="GGDEF"/>
    <property type="match status" value="1"/>
</dbReference>
<dbReference type="EC" id="2.7.7.65" evidence="2"/>
<dbReference type="InterPro" id="IPR000014">
    <property type="entry name" value="PAS"/>
</dbReference>
<dbReference type="Pfam" id="PF13188">
    <property type="entry name" value="PAS_8"/>
    <property type="match status" value="1"/>
</dbReference>
<evidence type="ECO:0000313" key="8">
    <source>
        <dbReference type="Proteomes" id="UP000199657"/>
    </source>
</evidence>
<dbReference type="CDD" id="cd00130">
    <property type="entry name" value="PAS"/>
    <property type="match status" value="1"/>
</dbReference>
<name>A0A1H8V8K9_9GAMM</name>
<dbReference type="InterPro" id="IPR000700">
    <property type="entry name" value="PAS-assoc_C"/>
</dbReference>
<proteinExistence type="predicted"/>
<dbReference type="STRING" id="406100.SAMN04488052_110104"/>
<dbReference type="Gene3D" id="3.30.70.270">
    <property type="match status" value="1"/>
</dbReference>
<dbReference type="SUPFAM" id="SSF55073">
    <property type="entry name" value="Nucleotide cyclase"/>
    <property type="match status" value="1"/>
</dbReference>
<dbReference type="InterPro" id="IPR029787">
    <property type="entry name" value="Nucleotide_cyclase"/>
</dbReference>
<reference evidence="7 8" key="1">
    <citation type="submission" date="2016-10" db="EMBL/GenBank/DDBJ databases">
        <authorList>
            <person name="de Groot N.N."/>
        </authorList>
    </citation>
    <scope>NUCLEOTIDE SEQUENCE [LARGE SCALE GENOMIC DNA]</scope>
    <source>
        <strain evidence="7 8">CGMCC 1.6291</strain>
    </source>
</reference>
<dbReference type="InterPro" id="IPR050469">
    <property type="entry name" value="Diguanylate_Cyclase"/>
</dbReference>
<dbReference type="Pfam" id="PF00990">
    <property type="entry name" value="GGDEF"/>
    <property type="match status" value="1"/>
</dbReference>
<organism evidence="7 8">
    <name type="scientific">Aquisalimonas asiatica</name>
    <dbReference type="NCBI Taxonomy" id="406100"/>
    <lineage>
        <taxon>Bacteria</taxon>
        <taxon>Pseudomonadati</taxon>
        <taxon>Pseudomonadota</taxon>
        <taxon>Gammaproteobacteria</taxon>
        <taxon>Chromatiales</taxon>
        <taxon>Ectothiorhodospiraceae</taxon>
        <taxon>Aquisalimonas</taxon>
    </lineage>
</organism>
<comment type="cofactor">
    <cofactor evidence="1">
        <name>Mg(2+)</name>
        <dbReference type="ChEBI" id="CHEBI:18420"/>
    </cofactor>
</comment>
<dbReference type="GO" id="GO:0052621">
    <property type="term" value="F:diguanylate cyclase activity"/>
    <property type="evidence" value="ECO:0007669"/>
    <property type="project" value="UniProtKB-EC"/>
</dbReference>
<dbReference type="EMBL" id="FOEG01000010">
    <property type="protein sequence ID" value="SEP11719.1"/>
    <property type="molecule type" value="Genomic_DNA"/>
</dbReference>
<dbReference type="InterPro" id="IPR001610">
    <property type="entry name" value="PAC"/>
</dbReference>
<dbReference type="SUPFAM" id="SSF55785">
    <property type="entry name" value="PYP-like sensor domain (PAS domain)"/>
    <property type="match status" value="2"/>
</dbReference>
<dbReference type="AlphaFoldDB" id="A0A1H8V8K9"/>